<organism evidence="8 9">
    <name type="scientific">Pogona vitticeps</name>
    <name type="common">central bearded dragon</name>
    <dbReference type="NCBI Taxonomy" id="103695"/>
    <lineage>
        <taxon>Eukaryota</taxon>
        <taxon>Metazoa</taxon>
        <taxon>Chordata</taxon>
        <taxon>Craniata</taxon>
        <taxon>Vertebrata</taxon>
        <taxon>Euteleostomi</taxon>
        <taxon>Lepidosauria</taxon>
        <taxon>Squamata</taxon>
        <taxon>Bifurcata</taxon>
        <taxon>Unidentata</taxon>
        <taxon>Episquamata</taxon>
        <taxon>Toxicofera</taxon>
        <taxon>Iguania</taxon>
        <taxon>Acrodonta</taxon>
        <taxon>Agamidae</taxon>
        <taxon>Amphibolurinae</taxon>
        <taxon>Pogona</taxon>
    </lineage>
</organism>
<dbReference type="InterPro" id="IPR025483">
    <property type="entry name" value="Lipase_euk"/>
</dbReference>
<evidence type="ECO:0000259" key="7">
    <source>
        <dbReference type="Pfam" id="PF00561"/>
    </source>
</evidence>
<accession>A0ABM5FVD3</accession>
<protein>
    <recommendedName>
        <fullName evidence="6">Lipase</fullName>
    </recommendedName>
</protein>
<keyword evidence="2" id="KW-0732">Signal</keyword>
<reference evidence="9" key="1">
    <citation type="submission" date="2025-08" db="UniProtKB">
        <authorList>
            <consortium name="RefSeq"/>
        </authorList>
    </citation>
    <scope>IDENTIFICATION</scope>
</reference>
<evidence type="ECO:0000256" key="5">
    <source>
        <dbReference type="ARBA" id="ARBA00023180"/>
    </source>
</evidence>
<dbReference type="Proteomes" id="UP001652642">
    <property type="component" value="Chromosome 3"/>
</dbReference>
<dbReference type="InterPro" id="IPR029058">
    <property type="entry name" value="AB_hydrolase_fold"/>
</dbReference>
<dbReference type="GeneID" id="110083105"/>
<dbReference type="RefSeq" id="XP_072849365.1">
    <property type="nucleotide sequence ID" value="XM_072993264.1"/>
</dbReference>
<keyword evidence="5" id="KW-0325">Glycoprotein</keyword>
<dbReference type="Gene3D" id="3.40.50.1820">
    <property type="entry name" value="alpha/beta hydrolase"/>
    <property type="match status" value="1"/>
</dbReference>
<name>A0ABM5FVD3_9SAUR</name>
<dbReference type="SUPFAM" id="SSF53474">
    <property type="entry name" value="alpha/beta-Hydrolases"/>
    <property type="match status" value="1"/>
</dbReference>
<evidence type="ECO:0000313" key="8">
    <source>
        <dbReference type="Proteomes" id="UP001652642"/>
    </source>
</evidence>
<dbReference type="InterPro" id="IPR000073">
    <property type="entry name" value="AB_hydrolase_1"/>
</dbReference>
<evidence type="ECO:0000256" key="6">
    <source>
        <dbReference type="PIRNR" id="PIRNR000862"/>
    </source>
</evidence>
<evidence type="ECO:0000313" key="9">
    <source>
        <dbReference type="RefSeq" id="XP_072849365.1"/>
    </source>
</evidence>
<feature type="domain" description="AB hydrolase-1" evidence="7">
    <location>
        <begin position="105"/>
        <end position="403"/>
    </location>
</feature>
<sequence length="433" mass="49645">MEEELRWAFWAPICKSDASATPQQQDALELGYQWAKRLCQRNCRFYVKHGKVGRGGKEETTESEIIHYHGFPSEEYLVETEDGYLLTVFRIPHGRNNGADKGLRPPVFLQHAVLGDATHWISNLPNNSLGFILADAGYDVWLGNSRGNTWSKTHKTLKPEDEKFWEFSLHEMGYYDLPAVINFILNKTGQQQLYYVGHSEGGATGFIAFSTRPKLAERVRVFFAMGFVGTITFARTPALKLSRLPKTMFQIIFGNKGIFQYPSYLRWPITVLCTHQPKFCANIVFTITGYNAPNLNMSRLDVYVAHSPAGTSVRNILHWFQLHKANLFQAYDYGSKEKNMEKYNQTTPPVYKIEDIKIPVALWTGGQDLCTDPKEIAVLSSRINNLIYQNHIPEWQHLDFIWGLDATEKMFMHIIDTMKKYPLTPTAEVQEPC</sequence>
<evidence type="ECO:0000256" key="4">
    <source>
        <dbReference type="ARBA" id="ARBA00023098"/>
    </source>
</evidence>
<keyword evidence="3 6" id="KW-0442">Lipid degradation</keyword>
<keyword evidence="4" id="KW-0443">Lipid metabolism</keyword>
<keyword evidence="6" id="KW-0378">Hydrolase</keyword>
<dbReference type="PIRSF" id="PIRSF000862">
    <property type="entry name" value="Steryl_ester_lip"/>
    <property type="match status" value="1"/>
</dbReference>
<evidence type="ECO:0000256" key="1">
    <source>
        <dbReference type="ARBA" id="ARBA00010701"/>
    </source>
</evidence>
<proteinExistence type="inferred from homology"/>
<dbReference type="Pfam" id="PF00561">
    <property type="entry name" value="Abhydrolase_1"/>
    <property type="match status" value="1"/>
</dbReference>
<gene>
    <name evidence="9" type="primary">LOC110083105</name>
</gene>
<evidence type="ECO:0000256" key="3">
    <source>
        <dbReference type="ARBA" id="ARBA00022963"/>
    </source>
</evidence>
<keyword evidence="8" id="KW-1185">Reference proteome</keyword>
<dbReference type="PANTHER" id="PTHR11005">
    <property type="entry name" value="LYSOSOMAL ACID LIPASE-RELATED"/>
    <property type="match status" value="1"/>
</dbReference>
<evidence type="ECO:0000256" key="2">
    <source>
        <dbReference type="ARBA" id="ARBA00022729"/>
    </source>
</evidence>
<comment type="similarity">
    <text evidence="1 6">Belongs to the AB hydrolase superfamily. Lipase family.</text>
</comment>